<keyword evidence="1" id="KW-0472">Membrane</keyword>
<feature type="transmembrane region" description="Helical" evidence="1">
    <location>
        <begin position="47"/>
        <end position="69"/>
    </location>
</feature>
<feature type="transmembrane region" description="Helical" evidence="1">
    <location>
        <begin position="20"/>
        <end position="41"/>
    </location>
</feature>
<comment type="caution">
    <text evidence="2">The sequence shown here is derived from an EMBL/GenBank/DDBJ whole genome shotgun (WGS) entry which is preliminary data.</text>
</comment>
<keyword evidence="1" id="KW-1133">Transmembrane helix</keyword>
<evidence type="ECO:0000256" key="1">
    <source>
        <dbReference type="SAM" id="Phobius"/>
    </source>
</evidence>
<organism evidence="2 3">
    <name type="scientific">Nocardia uniformis</name>
    <dbReference type="NCBI Taxonomy" id="53432"/>
    <lineage>
        <taxon>Bacteria</taxon>
        <taxon>Bacillati</taxon>
        <taxon>Actinomycetota</taxon>
        <taxon>Actinomycetes</taxon>
        <taxon>Mycobacteriales</taxon>
        <taxon>Nocardiaceae</taxon>
        <taxon>Nocardia</taxon>
    </lineage>
</organism>
<evidence type="ECO:0008006" key="4">
    <source>
        <dbReference type="Google" id="ProtNLM"/>
    </source>
</evidence>
<accession>A0A849CCG4</accession>
<sequence length="135" mass="13882">MTATTSTRRIAGMSPLRLAYEFDGIATLASGVLLAALSGVIDSALGLSTPLLLGVGAFFIVYAVGVLIVATRREIPRRPAAVIIGVNALWTVDSLVVLAAGWLDPTALGTAAILAIAAFTAVVSAVQTYTLRADR</sequence>
<feature type="transmembrane region" description="Helical" evidence="1">
    <location>
        <begin position="109"/>
        <end position="131"/>
    </location>
</feature>
<keyword evidence="1" id="KW-0812">Transmembrane</keyword>
<evidence type="ECO:0000313" key="2">
    <source>
        <dbReference type="EMBL" id="NNH72699.1"/>
    </source>
</evidence>
<dbReference type="EMBL" id="JABELX010000008">
    <property type="protein sequence ID" value="NNH72699.1"/>
    <property type="molecule type" value="Genomic_DNA"/>
</dbReference>
<reference evidence="2 3" key="1">
    <citation type="submission" date="2020-05" db="EMBL/GenBank/DDBJ databases">
        <title>MicrobeNet Type strains.</title>
        <authorList>
            <person name="Nicholson A.C."/>
        </authorList>
    </citation>
    <scope>NUCLEOTIDE SEQUENCE [LARGE SCALE GENOMIC DNA]</scope>
    <source>
        <strain evidence="2 3">JCM 3224</strain>
    </source>
</reference>
<dbReference type="AlphaFoldDB" id="A0A849CCG4"/>
<evidence type="ECO:0000313" key="3">
    <source>
        <dbReference type="Proteomes" id="UP000586827"/>
    </source>
</evidence>
<protein>
    <recommendedName>
        <fullName evidence="4">Integral membrane protein</fullName>
    </recommendedName>
</protein>
<keyword evidence="3" id="KW-1185">Reference proteome</keyword>
<feature type="transmembrane region" description="Helical" evidence="1">
    <location>
        <begin position="81"/>
        <end position="103"/>
    </location>
</feature>
<dbReference type="Proteomes" id="UP000586827">
    <property type="component" value="Unassembled WGS sequence"/>
</dbReference>
<proteinExistence type="predicted"/>
<dbReference type="RefSeq" id="WP_067524179.1">
    <property type="nucleotide sequence ID" value="NZ_JABELX010000008.1"/>
</dbReference>
<name>A0A849CCG4_9NOCA</name>
<gene>
    <name evidence="2" type="ORF">HLB23_23020</name>
</gene>